<evidence type="ECO:0000259" key="2">
    <source>
        <dbReference type="PROSITE" id="PS51399"/>
    </source>
</evidence>
<sequence length="353" mass="37540">MSNVRGLGDYRSGDGSSGGGRRPGSSSNIRGFGDYSGGGRDSDDESNELYTGGEKSGMVVKGRPLDDDQGGGVEGIFNSARQHGAQVGGAEDLARARGELQPPQRFTGTARTLDGRVQPVAPSEDHGPRAHTITFYSNGVFTIDDGPARSVSDPQNTDLINSISRGECPQELAPENSTIPVSTVGLSVLLAPWLPSRSLSRRAALAAAALHGLAHLPNCQRAVFCCVFHALSWDAPSSRRPILNSFALLQLDRHSSHLARCLQMISASSHSGNSSPSFRTQQNPFPPFCHLLSLALAMHVHLKVRCATLRLPPPLPPFPTVLCPCVFTISGHLQIKRLCCLCGALPSSPPLRT</sequence>
<dbReference type="GO" id="GO:0007030">
    <property type="term" value="P:Golgi organization"/>
    <property type="evidence" value="ECO:0007669"/>
    <property type="project" value="TreeGrafter"/>
</dbReference>
<accession>A0A061RZZ2</accession>
<dbReference type="InterPro" id="IPR012989">
    <property type="entry name" value="SEP_domain"/>
</dbReference>
<proteinExistence type="predicted"/>
<evidence type="ECO:0000313" key="3">
    <source>
        <dbReference type="EMBL" id="JAC76339.1"/>
    </source>
</evidence>
<dbReference type="GO" id="GO:0005634">
    <property type="term" value="C:nucleus"/>
    <property type="evidence" value="ECO:0007669"/>
    <property type="project" value="TreeGrafter"/>
</dbReference>
<dbReference type="SUPFAM" id="SSF102848">
    <property type="entry name" value="NSFL1 (p97 ATPase) cofactor p47, SEP domain"/>
    <property type="match status" value="1"/>
</dbReference>
<dbReference type="GO" id="GO:0043161">
    <property type="term" value="P:proteasome-mediated ubiquitin-dependent protein catabolic process"/>
    <property type="evidence" value="ECO:0007669"/>
    <property type="project" value="TreeGrafter"/>
</dbReference>
<protein>
    <submittedName>
        <fullName evidence="3">Uba and ubx domain-containing protein</fullName>
    </submittedName>
</protein>
<dbReference type="InterPro" id="IPR036241">
    <property type="entry name" value="NSFL1C_SEP_dom_sf"/>
</dbReference>
<name>A0A061RZZ2_9CHLO</name>
<dbReference type="EMBL" id="GBEZ01009236">
    <property type="protein sequence ID" value="JAC76339.1"/>
    <property type="molecule type" value="Transcribed_RNA"/>
</dbReference>
<feature type="compositionally biased region" description="Low complexity" evidence="1">
    <location>
        <begin position="23"/>
        <end position="33"/>
    </location>
</feature>
<feature type="non-terminal residue" evidence="3">
    <location>
        <position position="353"/>
    </location>
</feature>
<dbReference type="GO" id="GO:0061025">
    <property type="term" value="P:membrane fusion"/>
    <property type="evidence" value="ECO:0007669"/>
    <property type="project" value="TreeGrafter"/>
</dbReference>
<dbReference type="AlphaFoldDB" id="A0A061RZZ2"/>
<dbReference type="GO" id="GO:0005829">
    <property type="term" value="C:cytosol"/>
    <property type="evidence" value="ECO:0007669"/>
    <property type="project" value="TreeGrafter"/>
</dbReference>
<dbReference type="PANTHER" id="PTHR23333">
    <property type="entry name" value="UBX DOMAIN CONTAINING PROTEIN"/>
    <property type="match status" value="1"/>
</dbReference>
<feature type="region of interest" description="Disordered" evidence="1">
    <location>
        <begin position="1"/>
        <end position="76"/>
    </location>
</feature>
<gene>
    <name evidence="3" type="ORF">TSPGSL018_20458</name>
</gene>
<feature type="domain" description="SEP" evidence="2">
    <location>
        <begin position="128"/>
        <end position="195"/>
    </location>
</feature>
<dbReference type="Pfam" id="PF08059">
    <property type="entry name" value="SEP"/>
    <property type="match status" value="1"/>
</dbReference>
<dbReference type="PROSITE" id="PS51399">
    <property type="entry name" value="SEP"/>
    <property type="match status" value="1"/>
</dbReference>
<organism evidence="3">
    <name type="scientific">Tetraselmis sp. GSL018</name>
    <dbReference type="NCBI Taxonomy" id="582737"/>
    <lineage>
        <taxon>Eukaryota</taxon>
        <taxon>Viridiplantae</taxon>
        <taxon>Chlorophyta</taxon>
        <taxon>core chlorophytes</taxon>
        <taxon>Chlorodendrophyceae</taxon>
        <taxon>Chlorodendrales</taxon>
        <taxon>Chlorodendraceae</taxon>
        <taxon>Tetraselmis</taxon>
    </lineage>
</organism>
<dbReference type="Gene3D" id="3.30.420.210">
    <property type="entry name" value="SEP domain"/>
    <property type="match status" value="1"/>
</dbReference>
<dbReference type="GO" id="GO:0043130">
    <property type="term" value="F:ubiquitin binding"/>
    <property type="evidence" value="ECO:0007669"/>
    <property type="project" value="TreeGrafter"/>
</dbReference>
<dbReference type="SMART" id="SM00553">
    <property type="entry name" value="SEP"/>
    <property type="match status" value="1"/>
</dbReference>
<evidence type="ECO:0000256" key="1">
    <source>
        <dbReference type="SAM" id="MobiDB-lite"/>
    </source>
</evidence>
<dbReference type="PANTHER" id="PTHR23333:SF20">
    <property type="entry name" value="NSFL1 COFACTOR P47"/>
    <property type="match status" value="1"/>
</dbReference>
<dbReference type="GO" id="GO:0031468">
    <property type="term" value="P:nuclear membrane reassembly"/>
    <property type="evidence" value="ECO:0007669"/>
    <property type="project" value="TreeGrafter"/>
</dbReference>
<dbReference type="GO" id="GO:0000045">
    <property type="term" value="P:autophagosome assembly"/>
    <property type="evidence" value="ECO:0007669"/>
    <property type="project" value="TreeGrafter"/>
</dbReference>
<feature type="compositionally biased region" description="Low complexity" evidence="1">
    <location>
        <begin position="1"/>
        <end position="14"/>
    </location>
</feature>
<reference evidence="3" key="1">
    <citation type="submission" date="2014-05" db="EMBL/GenBank/DDBJ databases">
        <title>The transcriptome of the halophilic microalga Tetraselmis sp. GSL018 isolated from the Great Salt Lake, Utah.</title>
        <authorList>
            <person name="Jinkerson R.E."/>
            <person name="D'Adamo S."/>
            <person name="Posewitz M.C."/>
        </authorList>
    </citation>
    <scope>NUCLEOTIDE SEQUENCE</scope>
    <source>
        <strain evidence="3">GSL018</strain>
    </source>
</reference>